<keyword evidence="1" id="KW-0472">Membrane</keyword>
<dbReference type="AlphaFoldDB" id="A0A1X7LYU4"/>
<name>A0A1X7LYU4_9BACL</name>
<evidence type="ECO:0000313" key="2">
    <source>
        <dbReference type="EMBL" id="SMG58269.1"/>
    </source>
</evidence>
<reference evidence="2 3" key="1">
    <citation type="submission" date="2017-04" db="EMBL/GenBank/DDBJ databases">
        <authorList>
            <person name="Afonso C.L."/>
            <person name="Miller P.J."/>
            <person name="Scott M.A."/>
            <person name="Spackman E."/>
            <person name="Goraichik I."/>
            <person name="Dimitrov K.M."/>
            <person name="Suarez D.L."/>
            <person name="Swayne D.E."/>
        </authorList>
    </citation>
    <scope>NUCLEOTIDE SEQUENCE [LARGE SCALE GENOMIC DNA]</scope>
    <source>
        <strain evidence="2 3">11</strain>
    </source>
</reference>
<feature type="transmembrane region" description="Helical" evidence="1">
    <location>
        <begin position="152"/>
        <end position="172"/>
    </location>
</feature>
<sequence>MSLLNNVWFVGIIGGIISGVIVYFITDFFVSKKNKKIYKEKINLANAEVLNSLKPMVTDETSFDIKLYQTVSRAIATKHKINQIDLYDFKIVIDLITTEIMQSQFLSYEQKKNYANTLINVYREQEKIDIQNDKEIQTVVSISNTNTVSSKYLSLTLAIMTTLFAIISTTYISLDRLNELNKIANINDQVRAVLVLLTAIPLLSVLALTLMQSTLALKKIKRNKLIETTSSIGTENKEEN</sequence>
<feature type="transmembrane region" description="Helical" evidence="1">
    <location>
        <begin position="192"/>
        <end position="217"/>
    </location>
</feature>
<feature type="transmembrane region" description="Helical" evidence="1">
    <location>
        <begin position="6"/>
        <end position="30"/>
    </location>
</feature>
<dbReference type="EMBL" id="FXAZ01000009">
    <property type="protein sequence ID" value="SMG58269.1"/>
    <property type="molecule type" value="Genomic_DNA"/>
</dbReference>
<dbReference type="RefSeq" id="WP_085498539.1">
    <property type="nucleotide sequence ID" value="NZ_FXAZ01000009.1"/>
</dbReference>
<dbReference type="STRING" id="1852522.SAMN06295960_4654"/>
<evidence type="ECO:0000313" key="3">
    <source>
        <dbReference type="Proteomes" id="UP000193834"/>
    </source>
</evidence>
<evidence type="ECO:0000256" key="1">
    <source>
        <dbReference type="SAM" id="Phobius"/>
    </source>
</evidence>
<keyword evidence="1" id="KW-0812">Transmembrane</keyword>
<gene>
    <name evidence="2" type="ORF">SAMN06295960_4654</name>
</gene>
<dbReference type="Proteomes" id="UP000193834">
    <property type="component" value="Unassembled WGS sequence"/>
</dbReference>
<protein>
    <submittedName>
        <fullName evidence="2">Uncharacterized protein</fullName>
    </submittedName>
</protein>
<keyword evidence="3" id="KW-1185">Reference proteome</keyword>
<proteinExistence type="predicted"/>
<organism evidence="2 3">
    <name type="scientific">Paenibacillus aquistagni</name>
    <dbReference type="NCBI Taxonomy" id="1852522"/>
    <lineage>
        <taxon>Bacteria</taxon>
        <taxon>Bacillati</taxon>
        <taxon>Bacillota</taxon>
        <taxon>Bacilli</taxon>
        <taxon>Bacillales</taxon>
        <taxon>Paenibacillaceae</taxon>
        <taxon>Paenibacillus</taxon>
    </lineage>
</organism>
<accession>A0A1X7LYU4</accession>
<keyword evidence="1" id="KW-1133">Transmembrane helix</keyword>